<reference evidence="1" key="1">
    <citation type="submission" date="2022-04" db="EMBL/GenBank/DDBJ databases">
        <title>Genome of the entomopathogenic fungus Entomophthora muscae.</title>
        <authorList>
            <person name="Elya C."/>
            <person name="Lovett B.R."/>
            <person name="Lee E."/>
            <person name="Macias A.M."/>
            <person name="Hajek A.E."/>
            <person name="De Bivort B.L."/>
            <person name="Kasson M.T."/>
            <person name="De Fine Licht H.H."/>
            <person name="Stajich J.E."/>
        </authorList>
    </citation>
    <scope>NUCLEOTIDE SEQUENCE</scope>
    <source>
        <strain evidence="1">Berkeley</strain>
    </source>
</reference>
<sequence length="257" mass="29837">MTKEMTYTPLQQALAVDQLEPSRSTTSRLFSEKPLLITRTFFSVCYLFVFIFHILNGPDEAYLYLGFLTYLSYYGIFAYVLVSTYLSWRAYLCPSTYVPWKNQHWIFPFLYFLHYELNTLLAFVVTAVYWSLLASDDLAANSSPMYLFLSVSMHAVNSVIMWSEAIFGNNPIVLRHFPIILFITLIYVPYAFVLHARYGIWIYPFLDYVTDPKTTVLTILGIVVISSSFYGATYILHSTRDKHIARRNSHQAYDITA</sequence>
<accession>A0ACC2TSY1</accession>
<keyword evidence="2" id="KW-1185">Reference proteome</keyword>
<protein>
    <submittedName>
        <fullName evidence="1">Uncharacterized protein</fullName>
    </submittedName>
</protein>
<proteinExistence type="predicted"/>
<evidence type="ECO:0000313" key="1">
    <source>
        <dbReference type="EMBL" id="KAJ9077630.1"/>
    </source>
</evidence>
<dbReference type="EMBL" id="QTSX02002187">
    <property type="protein sequence ID" value="KAJ9077630.1"/>
    <property type="molecule type" value="Genomic_DNA"/>
</dbReference>
<evidence type="ECO:0000313" key="2">
    <source>
        <dbReference type="Proteomes" id="UP001165960"/>
    </source>
</evidence>
<comment type="caution">
    <text evidence="1">The sequence shown here is derived from an EMBL/GenBank/DDBJ whole genome shotgun (WGS) entry which is preliminary data.</text>
</comment>
<gene>
    <name evidence="1" type="ORF">DSO57_1014870</name>
</gene>
<name>A0ACC2TSY1_9FUNG</name>
<dbReference type="Proteomes" id="UP001165960">
    <property type="component" value="Unassembled WGS sequence"/>
</dbReference>
<organism evidence="1 2">
    <name type="scientific">Entomophthora muscae</name>
    <dbReference type="NCBI Taxonomy" id="34485"/>
    <lineage>
        <taxon>Eukaryota</taxon>
        <taxon>Fungi</taxon>
        <taxon>Fungi incertae sedis</taxon>
        <taxon>Zoopagomycota</taxon>
        <taxon>Entomophthoromycotina</taxon>
        <taxon>Entomophthoromycetes</taxon>
        <taxon>Entomophthorales</taxon>
        <taxon>Entomophthoraceae</taxon>
        <taxon>Entomophthora</taxon>
    </lineage>
</organism>